<reference evidence="2" key="1">
    <citation type="submission" date="2023-03" db="EMBL/GenBank/DDBJ databases">
        <authorList>
            <person name="Julca I."/>
        </authorList>
    </citation>
    <scope>NUCLEOTIDE SEQUENCE</scope>
</reference>
<evidence type="ECO:0000313" key="2">
    <source>
        <dbReference type="EMBL" id="CAI9096423.1"/>
    </source>
</evidence>
<sequence length="121" mass="14137">MGTEEFVKMVLEKLKEAWVAMENLWGQLLGWMDKVFPPETRSEKIRHWVHLGVPILMGLVLVYLFYRCCKCCCGSRPRRGGGYNKMMKAPGRNCRMPRNVFESNPKAYFRNLRAYPGDELC</sequence>
<keyword evidence="1" id="KW-0812">Transmembrane</keyword>
<feature type="transmembrane region" description="Helical" evidence="1">
    <location>
        <begin position="48"/>
        <end position="66"/>
    </location>
</feature>
<accession>A0AAV1CMR9</accession>
<organism evidence="2 3">
    <name type="scientific">Oldenlandia corymbosa var. corymbosa</name>
    <dbReference type="NCBI Taxonomy" id="529605"/>
    <lineage>
        <taxon>Eukaryota</taxon>
        <taxon>Viridiplantae</taxon>
        <taxon>Streptophyta</taxon>
        <taxon>Embryophyta</taxon>
        <taxon>Tracheophyta</taxon>
        <taxon>Spermatophyta</taxon>
        <taxon>Magnoliopsida</taxon>
        <taxon>eudicotyledons</taxon>
        <taxon>Gunneridae</taxon>
        <taxon>Pentapetalae</taxon>
        <taxon>asterids</taxon>
        <taxon>lamiids</taxon>
        <taxon>Gentianales</taxon>
        <taxon>Rubiaceae</taxon>
        <taxon>Rubioideae</taxon>
        <taxon>Spermacoceae</taxon>
        <taxon>Hedyotis-Oldenlandia complex</taxon>
        <taxon>Oldenlandia</taxon>
    </lineage>
</organism>
<dbReference type="Proteomes" id="UP001161247">
    <property type="component" value="Chromosome 2"/>
</dbReference>
<dbReference type="PANTHER" id="PTHR33333">
    <property type="entry name" value="ERYTHROCYTE MEMBRANE PROTEIN 1-LIKE"/>
    <property type="match status" value="1"/>
</dbReference>
<protein>
    <submittedName>
        <fullName evidence="2">OLC1v1032570C1</fullName>
    </submittedName>
</protein>
<name>A0AAV1CMR9_OLDCO</name>
<dbReference type="InterPro" id="IPR039926">
    <property type="entry name" value="Egg_app_1"/>
</dbReference>
<dbReference type="AlphaFoldDB" id="A0AAV1CMR9"/>
<keyword evidence="3" id="KW-1185">Reference proteome</keyword>
<keyword evidence="1" id="KW-0472">Membrane</keyword>
<evidence type="ECO:0000313" key="3">
    <source>
        <dbReference type="Proteomes" id="UP001161247"/>
    </source>
</evidence>
<gene>
    <name evidence="2" type="ORF">OLC1_LOCUS7184</name>
</gene>
<dbReference type="EMBL" id="OX459119">
    <property type="protein sequence ID" value="CAI9096423.1"/>
    <property type="molecule type" value="Genomic_DNA"/>
</dbReference>
<proteinExistence type="predicted"/>
<dbReference type="PANTHER" id="PTHR33333:SF46">
    <property type="entry name" value="LOW QUALITY PROTEIN: GLYCINE-RICH PROTEIN DOT1"/>
    <property type="match status" value="1"/>
</dbReference>
<evidence type="ECO:0000256" key="1">
    <source>
        <dbReference type="SAM" id="Phobius"/>
    </source>
</evidence>
<keyword evidence="1" id="KW-1133">Transmembrane helix</keyword>